<dbReference type="Pfam" id="PF00534">
    <property type="entry name" value="Glycos_transf_1"/>
    <property type="match status" value="1"/>
</dbReference>
<proteinExistence type="predicted"/>
<keyword evidence="1" id="KW-0472">Membrane</keyword>
<feature type="transmembrane region" description="Helical" evidence="1">
    <location>
        <begin position="78"/>
        <end position="99"/>
    </location>
</feature>
<dbReference type="InterPro" id="IPR050194">
    <property type="entry name" value="Glycosyltransferase_grp1"/>
</dbReference>
<protein>
    <submittedName>
        <fullName evidence="4">Glycosyltransferase WbuB</fullName>
    </submittedName>
</protein>
<accession>A0A7V4CNQ1</accession>
<dbReference type="PANTHER" id="PTHR45947:SF3">
    <property type="entry name" value="SULFOQUINOVOSYL TRANSFERASE SQD2"/>
    <property type="match status" value="1"/>
</dbReference>
<dbReference type="AlphaFoldDB" id="A0A7V4CNQ1"/>
<dbReference type="Pfam" id="PF13579">
    <property type="entry name" value="Glyco_trans_4_4"/>
    <property type="match status" value="1"/>
</dbReference>
<evidence type="ECO:0000256" key="1">
    <source>
        <dbReference type="SAM" id="Phobius"/>
    </source>
</evidence>
<name>A0A7V4CNQ1_FERPE</name>
<keyword evidence="1" id="KW-1133">Transmembrane helix</keyword>
<evidence type="ECO:0000259" key="3">
    <source>
        <dbReference type="Pfam" id="PF13579"/>
    </source>
</evidence>
<feature type="domain" description="Glycosyl transferase family 1" evidence="2">
    <location>
        <begin position="216"/>
        <end position="379"/>
    </location>
</feature>
<dbReference type="GO" id="GO:0016758">
    <property type="term" value="F:hexosyltransferase activity"/>
    <property type="evidence" value="ECO:0007669"/>
    <property type="project" value="TreeGrafter"/>
</dbReference>
<dbReference type="PANTHER" id="PTHR45947">
    <property type="entry name" value="SULFOQUINOVOSYL TRANSFERASE SQD2"/>
    <property type="match status" value="1"/>
</dbReference>
<sequence length="409" mass="46683">MAKHILIIAQVFYPEQYRVNDLVAEWTKRGYKVSVLTGIPNYPEGKFYKGYGFFKRRHEYYKGAEIYRIPIIPRGRNFFTLSLNYLSFALSGIIWSLFARLRADIVFVYAGSPITQALPGIVYAKRRKIPCFLYVLDLWPENVVAVTGVKNRVFVGVIKKLVSYIYKNCTKIFVPSKAFIESILENGGTKEKLVYWPQYAEDFYRPLSECSYGSYIPQDRFNIVYAGNIGYAQGLDILVEAAKNLKRIGAPVRFNMVGDGSYKEELIRKIQEEQVEDFFNFLGKQPAEKVPEMIACCDATLLVLRDNPVYEKYIPAKLQTYLACGKPVIVSANGEAMNIVRDAQAGVVCPAGDVECLTQAILYLASTQKETLEKMGENALRYSKKHFDKNKLLYLMDEYIKDATAEVRK</sequence>
<evidence type="ECO:0000313" key="4">
    <source>
        <dbReference type="EMBL" id="HGQ77659.1"/>
    </source>
</evidence>
<dbReference type="EMBL" id="DTBH01000149">
    <property type="protein sequence ID" value="HGQ77659.1"/>
    <property type="molecule type" value="Genomic_DNA"/>
</dbReference>
<reference evidence="4" key="1">
    <citation type="journal article" date="2020" name="mSystems">
        <title>Genome- and Community-Level Interaction Insights into Carbon Utilization and Element Cycling Functions of Hydrothermarchaeota in Hydrothermal Sediment.</title>
        <authorList>
            <person name="Zhou Z."/>
            <person name="Liu Y."/>
            <person name="Xu W."/>
            <person name="Pan J."/>
            <person name="Luo Z.H."/>
            <person name="Li M."/>
        </authorList>
    </citation>
    <scope>NUCLEOTIDE SEQUENCE [LARGE SCALE GENOMIC DNA]</scope>
    <source>
        <strain evidence="4">SpSt-640</strain>
    </source>
</reference>
<keyword evidence="4" id="KW-0808">Transferase</keyword>
<dbReference type="Gene3D" id="3.40.50.2000">
    <property type="entry name" value="Glycogen Phosphorylase B"/>
    <property type="match status" value="2"/>
</dbReference>
<organism evidence="4">
    <name type="scientific">Fervidobacterium pennivorans</name>
    <dbReference type="NCBI Taxonomy" id="93466"/>
    <lineage>
        <taxon>Bacteria</taxon>
        <taxon>Thermotogati</taxon>
        <taxon>Thermotogota</taxon>
        <taxon>Thermotogae</taxon>
        <taxon>Thermotogales</taxon>
        <taxon>Fervidobacteriaceae</taxon>
        <taxon>Fervidobacterium</taxon>
    </lineage>
</organism>
<gene>
    <name evidence="4" type="ORF">ENU12_07130</name>
</gene>
<dbReference type="CDD" id="cd03794">
    <property type="entry name" value="GT4_WbuB-like"/>
    <property type="match status" value="1"/>
</dbReference>
<dbReference type="SUPFAM" id="SSF53756">
    <property type="entry name" value="UDP-Glycosyltransferase/glycogen phosphorylase"/>
    <property type="match status" value="1"/>
</dbReference>
<comment type="caution">
    <text evidence="4">The sequence shown here is derived from an EMBL/GenBank/DDBJ whole genome shotgun (WGS) entry which is preliminary data.</text>
</comment>
<feature type="domain" description="Glycosyltransferase subfamily 4-like N-terminal" evidence="3">
    <location>
        <begin position="18"/>
        <end position="197"/>
    </location>
</feature>
<evidence type="ECO:0000259" key="2">
    <source>
        <dbReference type="Pfam" id="PF00534"/>
    </source>
</evidence>
<dbReference type="InterPro" id="IPR001296">
    <property type="entry name" value="Glyco_trans_1"/>
</dbReference>
<keyword evidence="1" id="KW-0812">Transmembrane</keyword>
<dbReference type="InterPro" id="IPR028098">
    <property type="entry name" value="Glyco_trans_4-like_N"/>
</dbReference>